<name>A0AA37GUC9_9PEZI</name>
<dbReference type="Pfam" id="PF14232">
    <property type="entry name" value="DUF4334"/>
    <property type="match status" value="1"/>
</dbReference>
<gene>
    <name evidence="3" type="ORF">ColLi_10248</name>
</gene>
<evidence type="ECO:0008006" key="5">
    <source>
        <dbReference type="Google" id="ProtNLM"/>
    </source>
</evidence>
<dbReference type="Gene3D" id="2.40.128.580">
    <property type="entry name" value="GXWXG domain"/>
    <property type="match status" value="1"/>
</dbReference>
<dbReference type="Pfam" id="PF14231">
    <property type="entry name" value="GXWXG"/>
    <property type="match status" value="1"/>
</dbReference>
<dbReference type="AlphaFoldDB" id="A0AA37GUC9"/>
<dbReference type="InterPro" id="IPR025951">
    <property type="entry name" value="GXWXG_dom"/>
</dbReference>
<proteinExistence type="predicted"/>
<organism evidence="3 4">
    <name type="scientific">Colletotrichum liriopes</name>
    <dbReference type="NCBI Taxonomy" id="708192"/>
    <lineage>
        <taxon>Eukaryota</taxon>
        <taxon>Fungi</taxon>
        <taxon>Dikarya</taxon>
        <taxon>Ascomycota</taxon>
        <taxon>Pezizomycotina</taxon>
        <taxon>Sordariomycetes</taxon>
        <taxon>Hypocreomycetidae</taxon>
        <taxon>Glomerellales</taxon>
        <taxon>Glomerellaceae</taxon>
        <taxon>Colletotrichum</taxon>
        <taxon>Colletotrichum spaethianum species complex</taxon>
    </lineage>
</organism>
<dbReference type="InterPro" id="IPR025568">
    <property type="entry name" value="DUF4334"/>
</dbReference>
<protein>
    <recommendedName>
        <fullName evidence="5">DUF4334 domain-containing protein</fullName>
    </recommendedName>
</protein>
<evidence type="ECO:0000313" key="3">
    <source>
        <dbReference type="EMBL" id="GJC87410.1"/>
    </source>
</evidence>
<evidence type="ECO:0000259" key="2">
    <source>
        <dbReference type="Pfam" id="PF14232"/>
    </source>
</evidence>
<feature type="domain" description="GXWXG" evidence="1">
    <location>
        <begin position="31"/>
        <end position="87"/>
    </location>
</feature>
<reference evidence="3 4" key="1">
    <citation type="submission" date="2021-07" db="EMBL/GenBank/DDBJ databases">
        <title>Genome data of Colletotrichum spaethianum.</title>
        <authorList>
            <person name="Utami Y.D."/>
            <person name="Hiruma K."/>
        </authorList>
    </citation>
    <scope>NUCLEOTIDE SEQUENCE [LARGE SCALE GENOMIC DNA]</scope>
    <source>
        <strain evidence="3 4">MAFF 242679</strain>
    </source>
</reference>
<evidence type="ECO:0000313" key="4">
    <source>
        <dbReference type="Proteomes" id="UP001055172"/>
    </source>
</evidence>
<dbReference type="Proteomes" id="UP001055172">
    <property type="component" value="Unassembled WGS sequence"/>
</dbReference>
<comment type="caution">
    <text evidence="3">The sequence shown here is derived from an EMBL/GenBank/DDBJ whole genome shotgun (WGS) entry which is preliminary data.</text>
</comment>
<evidence type="ECO:0000259" key="1">
    <source>
        <dbReference type="Pfam" id="PF14231"/>
    </source>
</evidence>
<dbReference type="EMBL" id="BPPX01000026">
    <property type="protein sequence ID" value="GJC87410.1"/>
    <property type="molecule type" value="Genomic_DNA"/>
</dbReference>
<accession>A0AA37GUC9</accession>
<sequence length="154" mass="17963">MVDGLHKNYRLEQQFEALTKEGHIEEAAIIAVFDQLKPIPAEFMLGKWDGFSIDTGHPSLDKPFKWAGKDFRSLDDVDPVMVWEEDGKRTWNPDFGHAQVREIKYRGVVTAGMIYDNFPSIDSFRYVDDNTILGAMENKDVENNRPVWFYMRRM</sequence>
<feature type="domain" description="DUF4334" evidence="2">
    <location>
        <begin position="96"/>
        <end position="153"/>
    </location>
</feature>
<keyword evidence="4" id="KW-1185">Reference proteome</keyword>